<evidence type="ECO:0000259" key="6">
    <source>
        <dbReference type="Pfam" id="PF01625"/>
    </source>
</evidence>
<keyword evidence="7" id="KW-1185">Reference proteome</keyword>
<accession>A0A6P8YT13</accession>
<comment type="similarity">
    <text evidence="1">Belongs to the MsrA Met sulfoxide reductase family.</text>
</comment>
<dbReference type="Proteomes" id="UP000515158">
    <property type="component" value="Unplaced"/>
</dbReference>
<dbReference type="RefSeq" id="XP_034240236.1">
    <property type="nucleotide sequence ID" value="XM_034384345.1"/>
</dbReference>
<reference evidence="8" key="1">
    <citation type="submission" date="2025-08" db="UniProtKB">
        <authorList>
            <consortium name="RefSeq"/>
        </authorList>
    </citation>
    <scope>IDENTIFICATION</scope>
    <source>
        <tissue evidence="8">Total insect</tissue>
    </source>
</reference>
<gene>
    <name evidence="8" type="primary">LOC117644731</name>
</gene>
<dbReference type="InterPro" id="IPR050162">
    <property type="entry name" value="MsrA_MetSO_reductase"/>
</dbReference>
<dbReference type="InterPro" id="IPR036509">
    <property type="entry name" value="Met_Sox_Rdtase_MsrA_sf"/>
</dbReference>
<dbReference type="PANTHER" id="PTHR42799:SF13">
    <property type="entry name" value="PEPTIDE METHIONINE SULFOXIDE REDUCTASE"/>
    <property type="match status" value="1"/>
</dbReference>
<evidence type="ECO:0000256" key="4">
    <source>
        <dbReference type="ARBA" id="ARBA00030273"/>
    </source>
</evidence>
<dbReference type="GO" id="GO:0034599">
    <property type="term" value="P:cellular response to oxidative stress"/>
    <property type="evidence" value="ECO:0007669"/>
    <property type="project" value="TreeGrafter"/>
</dbReference>
<keyword evidence="3" id="KW-0560">Oxidoreductase</keyword>
<dbReference type="SUPFAM" id="SSF55068">
    <property type="entry name" value="Peptide methionine sulfoxide reductase"/>
    <property type="match status" value="1"/>
</dbReference>
<organism evidence="8">
    <name type="scientific">Thrips palmi</name>
    <name type="common">Melon thrips</name>
    <dbReference type="NCBI Taxonomy" id="161013"/>
    <lineage>
        <taxon>Eukaryota</taxon>
        <taxon>Metazoa</taxon>
        <taxon>Ecdysozoa</taxon>
        <taxon>Arthropoda</taxon>
        <taxon>Hexapoda</taxon>
        <taxon>Insecta</taxon>
        <taxon>Pterygota</taxon>
        <taxon>Neoptera</taxon>
        <taxon>Paraneoptera</taxon>
        <taxon>Thysanoptera</taxon>
        <taxon>Terebrantia</taxon>
        <taxon>Thripoidea</taxon>
        <taxon>Thripidae</taxon>
        <taxon>Thrips</taxon>
    </lineage>
</organism>
<evidence type="ECO:0000256" key="1">
    <source>
        <dbReference type="ARBA" id="ARBA00005591"/>
    </source>
</evidence>
<dbReference type="EC" id="1.8.4.11" evidence="2"/>
<evidence type="ECO:0000313" key="7">
    <source>
        <dbReference type="Proteomes" id="UP000515158"/>
    </source>
</evidence>
<dbReference type="OrthoDB" id="77405at2759"/>
<evidence type="ECO:0000256" key="2">
    <source>
        <dbReference type="ARBA" id="ARBA00012502"/>
    </source>
</evidence>
<evidence type="ECO:0000256" key="5">
    <source>
        <dbReference type="ARBA" id="ARBA00030643"/>
    </source>
</evidence>
<feature type="domain" description="Peptide methionine sulphoxide reductase MsrA" evidence="6">
    <location>
        <begin position="13"/>
        <end position="144"/>
    </location>
</feature>
<dbReference type="GO" id="GO:0005737">
    <property type="term" value="C:cytoplasm"/>
    <property type="evidence" value="ECO:0007669"/>
    <property type="project" value="TreeGrafter"/>
</dbReference>
<name>A0A6P8YT13_THRPL</name>
<evidence type="ECO:0000313" key="8">
    <source>
        <dbReference type="RefSeq" id="XP_034240236.1"/>
    </source>
</evidence>
<dbReference type="GO" id="GO:0008113">
    <property type="term" value="F:peptide-methionine (S)-S-oxide reductase activity"/>
    <property type="evidence" value="ECO:0007669"/>
    <property type="project" value="UniProtKB-EC"/>
</dbReference>
<dbReference type="Gene3D" id="3.30.1060.10">
    <property type="entry name" value="Peptide methionine sulphoxide reductase MsrA"/>
    <property type="match status" value="1"/>
</dbReference>
<dbReference type="GeneID" id="117644731"/>
<proteinExistence type="inferred from homology"/>
<dbReference type="KEGG" id="tpal:117644731"/>
<evidence type="ECO:0000256" key="3">
    <source>
        <dbReference type="ARBA" id="ARBA00023002"/>
    </source>
</evidence>
<dbReference type="InParanoid" id="A0A6P8YT13"/>
<dbReference type="InterPro" id="IPR002569">
    <property type="entry name" value="Met_Sox_Rdtase_MsrA_dom"/>
</dbReference>
<dbReference type="PANTHER" id="PTHR42799">
    <property type="entry name" value="MITOCHONDRIAL PEPTIDE METHIONINE SULFOXIDE REDUCTASE"/>
    <property type="match status" value="1"/>
</dbReference>
<protein>
    <recommendedName>
        <fullName evidence="2">peptide-methionine (S)-S-oxide reductase</fullName>
        <ecNumber evidence="2">1.8.4.11</ecNumber>
    </recommendedName>
    <alternativeName>
        <fullName evidence="5">Peptide-methionine (S)-S-oxide reductase</fullName>
    </alternativeName>
    <alternativeName>
        <fullName evidence="4">Protein-methionine-S-oxide reductase</fullName>
    </alternativeName>
</protein>
<dbReference type="Pfam" id="PF01625">
    <property type="entry name" value="PMSR"/>
    <property type="match status" value="1"/>
</dbReference>
<sequence>MTPLHDVAVPTEKATFCMGCYWAPECTFGVLAGVIRTRVGHAGPEAASLKDECHEAIEMDFDPSVISYRQLLDVFWLHHDPTLDVPTEYASAILYHNAAQRELAERSVAEQRCQRVQGTVRTKVLPAAVFYDAESKNQKYRLQQHPWLMEAHILHQYANEVCIVDTRRKLETLTISLLHCISSKMYQA</sequence>
<dbReference type="AlphaFoldDB" id="A0A6P8YT13"/>